<evidence type="ECO:0008006" key="5">
    <source>
        <dbReference type="Google" id="ProtNLM"/>
    </source>
</evidence>
<name>A0ABT7SXI7_9ALTE</name>
<feature type="transmembrane region" description="Helical" evidence="1">
    <location>
        <begin position="254"/>
        <end position="272"/>
    </location>
</feature>
<keyword evidence="1" id="KW-1133">Transmembrane helix</keyword>
<dbReference type="RefSeq" id="WP_289365185.1">
    <property type="nucleotide sequence ID" value="NZ_JAUCBP010000007.1"/>
</dbReference>
<keyword evidence="2" id="KW-0732">Signal</keyword>
<dbReference type="EMBL" id="JAUCBP010000007">
    <property type="protein sequence ID" value="MDM7860901.1"/>
    <property type="molecule type" value="Genomic_DNA"/>
</dbReference>
<sequence>MSAIQKRFTSLIGAVCLCISMTLPTQATIITNGCAGVSSCTLDELFAGGSIGIDDVTFGNWFSIFNETYQEDFNTDSVTTGTINTSGITVAGIDSAATGNANEFTLGLMFSAASALQILDIVGDFLSTMELDFGYNASAVNATTITAASLTLGNRFVEDFDSLVEVSLASSVFTNNLETFERFFEFDQPQKSINNSDSESFAGVSVLDLATIIDLEVDSYDEPGHLLLQDVTLDSFTVMLTVQTSSTPPPPRPVNAPATLGLFIAVMGLVLMRGRKTRH</sequence>
<gene>
    <name evidence="3" type="ORF">QTP81_09865</name>
</gene>
<keyword evidence="1" id="KW-0812">Transmembrane</keyword>
<evidence type="ECO:0000256" key="1">
    <source>
        <dbReference type="SAM" id="Phobius"/>
    </source>
</evidence>
<feature type="chain" id="PRO_5047492463" description="PEP-CTERM sorting domain-containing protein" evidence="2">
    <location>
        <begin position="28"/>
        <end position="279"/>
    </location>
</feature>
<keyword evidence="1" id="KW-0472">Membrane</keyword>
<protein>
    <recommendedName>
        <fullName evidence="5">PEP-CTERM sorting domain-containing protein</fullName>
    </recommendedName>
</protein>
<organism evidence="3 4">
    <name type="scientific">Alteromonas arenosi</name>
    <dbReference type="NCBI Taxonomy" id="3055817"/>
    <lineage>
        <taxon>Bacteria</taxon>
        <taxon>Pseudomonadati</taxon>
        <taxon>Pseudomonadota</taxon>
        <taxon>Gammaproteobacteria</taxon>
        <taxon>Alteromonadales</taxon>
        <taxon>Alteromonadaceae</taxon>
        <taxon>Alteromonas/Salinimonas group</taxon>
        <taxon>Alteromonas</taxon>
    </lineage>
</organism>
<comment type="caution">
    <text evidence="3">The sequence shown here is derived from an EMBL/GenBank/DDBJ whole genome shotgun (WGS) entry which is preliminary data.</text>
</comment>
<dbReference type="Proteomes" id="UP001234343">
    <property type="component" value="Unassembled WGS sequence"/>
</dbReference>
<keyword evidence="4" id="KW-1185">Reference proteome</keyword>
<evidence type="ECO:0000313" key="4">
    <source>
        <dbReference type="Proteomes" id="UP001234343"/>
    </source>
</evidence>
<evidence type="ECO:0000256" key="2">
    <source>
        <dbReference type="SAM" id="SignalP"/>
    </source>
</evidence>
<proteinExistence type="predicted"/>
<reference evidence="3 4" key="1">
    <citation type="submission" date="2023-06" db="EMBL/GenBank/DDBJ databases">
        <title>Alteromonas sp. ASW11-36 isolated from intertidal sand.</title>
        <authorList>
            <person name="Li Y."/>
        </authorList>
    </citation>
    <scope>NUCLEOTIDE SEQUENCE [LARGE SCALE GENOMIC DNA]</scope>
    <source>
        <strain evidence="3 4">ASW11-36</strain>
    </source>
</reference>
<feature type="signal peptide" evidence="2">
    <location>
        <begin position="1"/>
        <end position="27"/>
    </location>
</feature>
<accession>A0ABT7SXI7</accession>
<evidence type="ECO:0000313" key="3">
    <source>
        <dbReference type="EMBL" id="MDM7860901.1"/>
    </source>
</evidence>